<dbReference type="Gene3D" id="3.90.226.10">
    <property type="entry name" value="2-enoyl-CoA Hydratase, Chain A, domain 1"/>
    <property type="match status" value="2"/>
</dbReference>
<gene>
    <name evidence="2" type="ORF">EJ995_06055</name>
</gene>
<evidence type="ECO:0000313" key="3">
    <source>
        <dbReference type="Proteomes" id="UP000279600"/>
    </source>
</evidence>
<accession>A0A3S9MXP2</accession>
<organism evidence="2 3">
    <name type="scientific">Nonlabens ponticola</name>
    <dbReference type="NCBI Taxonomy" id="2496866"/>
    <lineage>
        <taxon>Bacteria</taxon>
        <taxon>Pseudomonadati</taxon>
        <taxon>Bacteroidota</taxon>
        <taxon>Flavobacteriia</taxon>
        <taxon>Flavobacteriales</taxon>
        <taxon>Flavobacteriaceae</taxon>
        <taxon>Nonlabens</taxon>
    </lineage>
</organism>
<sequence>MKTVIIISVVFFISNFTRVSASVDCDCKQELNFYYNSLKEIESYEQIKGSNEQEFDELYADLIHSISGNVTRVECFRKISQLSALIKDEHALPIMKGFPIEKGDSLTNPTTLAQLRSSDYFQELPRVSMNLDSLQTVLEPRPIDKVEGLYPLKDMTLGIVKTSNNEYISVVITSESDLWEPGMIQGYYTQLPSGNFQVTFAQLSHKQWYTVRNENFANGRFFITRLKKENLPQFYDIIDENEAKFSYKRINKDVDYLRMGSFSRMTNNVAQSKELLAQVEGKLNGDHLIFDLRNNSGGAARVSKPYRKLIKKFAKNGKVWILLNKYSASQAEITALSLKDLDNVKLVGHNTFGASSYGSNYGKVSVSPSGNFYHTVTDMNVSENLEYEEVGVPVDIELDLQTDWIEQVLKLTAMRDVDNESAFAKA</sequence>
<dbReference type="PANTHER" id="PTHR32060:SF22">
    <property type="entry name" value="CARBOXYL-TERMINAL-PROCESSING PEPTIDASE 3, CHLOROPLASTIC"/>
    <property type="match status" value="1"/>
</dbReference>
<dbReference type="InterPro" id="IPR005151">
    <property type="entry name" value="Tail-specific_protease"/>
</dbReference>
<dbReference type="PANTHER" id="PTHR32060">
    <property type="entry name" value="TAIL-SPECIFIC PROTEASE"/>
    <property type="match status" value="1"/>
</dbReference>
<dbReference type="OrthoDB" id="6397760at2"/>
<dbReference type="AlphaFoldDB" id="A0A3S9MXP2"/>
<proteinExistence type="predicted"/>
<name>A0A3S9MXP2_9FLAO</name>
<protein>
    <recommendedName>
        <fullName evidence="1">Tail specific protease domain-containing protein</fullName>
    </recommendedName>
</protein>
<dbReference type="GO" id="GO:0006508">
    <property type="term" value="P:proteolysis"/>
    <property type="evidence" value="ECO:0007669"/>
    <property type="project" value="InterPro"/>
</dbReference>
<dbReference type="InterPro" id="IPR029045">
    <property type="entry name" value="ClpP/crotonase-like_dom_sf"/>
</dbReference>
<evidence type="ECO:0000313" key="2">
    <source>
        <dbReference type="EMBL" id="AZQ43813.1"/>
    </source>
</evidence>
<dbReference type="Pfam" id="PF03572">
    <property type="entry name" value="Peptidase_S41"/>
    <property type="match status" value="1"/>
</dbReference>
<evidence type="ECO:0000259" key="1">
    <source>
        <dbReference type="SMART" id="SM00245"/>
    </source>
</evidence>
<dbReference type="EMBL" id="CP034549">
    <property type="protein sequence ID" value="AZQ43813.1"/>
    <property type="molecule type" value="Genomic_DNA"/>
</dbReference>
<feature type="domain" description="Tail specific protease" evidence="1">
    <location>
        <begin position="230"/>
        <end position="399"/>
    </location>
</feature>
<dbReference type="SMART" id="SM00245">
    <property type="entry name" value="TSPc"/>
    <property type="match status" value="1"/>
</dbReference>
<dbReference type="KEGG" id="noj:EJ995_06055"/>
<dbReference type="GO" id="GO:0004175">
    <property type="term" value="F:endopeptidase activity"/>
    <property type="evidence" value="ECO:0007669"/>
    <property type="project" value="TreeGrafter"/>
</dbReference>
<dbReference type="RefSeq" id="WP_126446628.1">
    <property type="nucleotide sequence ID" value="NZ_CP034549.1"/>
</dbReference>
<dbReference type="GO" id="GO:0008236">
    <property type="term" value="F:serine-type peptidase activity"/>
    <property type="evidence" value="ECO:0007669"/>
    <property type="project" value="InterPro"/>
</dbReference>
<keyword evidence="3" id="KW-1185">Reference proteome</keyword>
<dbReference type="Proteomes" id="UP000279600">
    <property type="component" value="Chromosome"/>
</dbReference>
<reference evidence="2 3" key="1">
    <citation type="submission" date="2018-12" db="EMBL/GenBank/DDBJ databases">
        <title>Complete genome of Nonlabens sp. MJ115.</title>
        <authorList>
            <person name="Choi H.S."/>
            <person name="Jung J."/>
        </authorList>
    </citation>
    <scope>NUCLEOTIDE SEQUENCE [LARGE SCALE GENOMIC DNA]</scope>
    <source>
        <strain evidence="2 3">MJ115</strain>
    </source>
</reference>
<dbReference type="SUPFAM" id="SSF52096">
    <property type="entry name" value="ClpP/crotonase"/>
    <property type="match status" value="1"/>
</dbReference>